<dbReference type="InterPro" id="IPR003018">
    <property type="entry name" value="GAF"/>
</dbReference>
<feature type="modified residue" description="Phosphohistidine" evidence="18">
    <location>
        <position position="1327"/>
    </location>
</feature>
<dbReference type="RefSeq" id="WP_014354929.1">
    <property type="nucleotide sequence ID" value="NC_016894.1"/>
</dbReference>
<dbReference type="Gene3D" id="3.30.450.40">
    <property type="match status" value="1"/>
</dbReference>
<name>H6LIF2_ACEWD</name>
<evidence type="ECO:0000256" key="2">
    <source>
        <dbReference type="ARBA" id="ARBA00004651"/>
    </source>
</evidence>
<comment type="subcellular location">
    <subcellularLocation>
        <location evidence="2">Cell membrane</location>
        <topology evidence="2">Multi-pass membrane protein</topology>
    </subcellularLocation>
</comment>
<evidence type="ECO:0000313" key="24">
    <source>
        <dbReference type="EMBL" id="AFA47326.1"/>
    </source>
</evidence>
<dbReference type="InterPro" id="IPR029016">
    <property type="entry name" value="GAF-like_dom_sf"/>
</dbReference>
<dbReference type="SUPFAM" id="SSF55781">
    <property type="entry name" value="GAF domain-like"/>
    <property type="match status" value="1"/>
</dbReference>
<feature type="domain" description="Histidine kinase" evidence="21">
    <location>
        <begin position="731"/>
        <end position="951"/>
    </location>
</feature>
<dbReference type="CDD" id="cd17546">
    <property type="entry name" value="REC_hyHK_CKI1_RcsC-like"/>
    <property type="match status" value="2"/>
</dbReference>
<dbReference type="InterPro" id="IPR035965">
    <property type="entry name" value="PAS-like_dom_sf"/>
</dbReference>
<dbReference type="CDD" id="cd16922">
    <property type="entry name" value="HATPase_EvgS-ArcB-TorS-like"/>
    <property type="match status" value="1"/>
</dbReference>
<dbReference type="Gene3D" id="3.30.450.20">
    <property type="entry name" value="PAS domain"/>
    <property type="match status" value="3"/>
</dbReference>
<evidence type="ECO:0000256" key="14">
    <source>
        <dbReference type="ARBA" id="ARBA00023012"/>
    </source>
</evidence>
<dbReference type="EMBL" id="CP002987">
    <property type="protein sequence ID" value="AFA47326.1"/>
    <property type="molecule type" value="Genomic_DNA"/>
</dbReference>
<evidence type="ECO:0000259" key="22">
    <source>
        <dbReference type="PROSITE" id="PS50110"/>
    </source>
</evidence>
<dbReference type="InterPro" id="IPR005467">
    <property type="entry name" value="His_kinase_dom"/>
</dbReference>
<keyword evidence="12" id="KW-0067">ATP-binding</keyword>
<dbReference type="PRINTS" id="PR00344">
    <property type="entry name" value="BCTRLSENSOR"/>
</dbReference>
<dbReference type="SUPFAM" id="SSF55785">
    <property type="entry name" value="PYP-like sensor domain (PAS domain)"/>
    <property type="match status" value="3"/>
</dbReference>
<dbReference type="InterPro" id="IPR004358">
    <property type="entry name" value="Sig_transdc_His_kin-like_C"/>
</dbReference>
<evidence type="ECO:0000256" key="12">
    <source>
        <dbReference type="ARBA" id="ARBA00022840"/>
    </source>
</evidence>
<sequence length="1465" mass="168076">MNQNHSDQGRQQGMLEAYLKMIPDLLFLIDDQGVILEYRAKDISDLYITPEMFLGKMINSVLPSNANLIFAERIKTAQITGEMQTFEYDLPYQKGCRHFECRLSWLKESNCFVAIVRDITKRNQMELDLKNERKMLKKRLKERICSQNVLQITADTSSPIEKVIEKVIEVLGAGWQYPKLTQVQIKWNKQVFQTPNFVETPWKQIETGHLNAGDSIGITVSYTREVPSEDEGPFFKEERYLLKSIRDRIVDVINHRRIAAENQESQELVNAMFAMTTDGIALVDPLTAKLIIFNEAAYKNLGYKKTEFENLSLFDIKVDLSREKVIEILQVAADGETKAFETRHRSKDGQFLDVSVFLKPINHKGRTLVCDVWTDMTVIKKKEREQRALMNQLRLHTRLISEIGLMEAGINGEVERFTEKITELLGEQLQIDRISVWLYNDDQSKLSCLDLYEKQQKAHLKNMTMNKQDYPITFDELISNRYLIIDKNSDQTQKKDFWNHYIKPLGGKSLLICSVLFYGQVIGSLGFMHINHNHKWNSEEITFGCQLADQIGMVFLNRERMEITRTLSQNEAILNRAQEVSKIGHWRYDIQKNKLIWSKEIYRIFGKKNNSEQNFETFMAAVHPEDRQKMQDIWNENKKEGQPFSILHRIIVGDEIRWVEEHSEFEFDDSGRPCFSWGTLQDLTEKMAYMNELEIYQKHLEEMVFSRTAELETAKLEAEAANQAKSAFLSNMSHEIRTPMNAIIGLAHLIKRDPLTMRQEGQINKLIEATNHLLEIINNVLDLSKIEAGKMRVDVHDFEPAREIDRVCNILGNEVAKKNLLLLVDVDHIPRVVKGDSVRFGQILLNLMSNAVKFTPKGRVKIVSRIIEQHLDQIRLRFEIIDTGIGMSQDQMKHLFQDFVQADDSMTRFYGGTGLGLAISARLAEFLGGEIGVESELAKGSKFWFELPFEMSTVLPQNRVELKLAKKMRVLVIDDVLEAQEILICLLSDFGIPCDAVSSGREGLEAIEKADQTMNPYSLVLVDWKMPDIDGIDTSIMIKALDLKNIPTVYLITGYGQQISYEEACRAGISQVLLKPITPSILNDALMELLESNTDGEEVSTQYEFEKMLKQYDQVRLLIVEDNRINQEIIQQILEPLNFHIELAENGQEAINKITQTCFDLILMDIQMPVMDGLEATTMIRKMPGYEAVPILAMTANAFEEDRRKCMEVGMNDHLVKPVEPEILYQGLIKWLPAKKNNRKNERLNKSEDEKKSKSDPIVVGEEEQKLSTLRHVDGLNVEVGLKILGGDSSVYLRLIKQFIQKCQETAIFILKQCADDDYQGLINTIHSIKGVAGNLGAQKIQTLAAELDWIIRSGSDKNQIKKQLEDFVAAINQLVLALESAEKAPSSEAVGKIDREKAEQIMIELIALLEKNNTDADDVFEEHRELMLLSLGETGRKLERQIHEFDYSDALETLRLTLEKNERA</sequence>
<dbReference type="CDD" id="cd00130">
    <property type="entry name" value="PAS"/>
    <property type="match status" value="2"/>
</dbReference>
<evidence type="ECO:0000256" key="8">
    <source>
        <dbReference type="ARBA" id="ARBA00022679"/>
    </source>
</evidence>
<dbReference type="SMART" id="SM00448">
    <property type="entry name" value="REC"/>
    <property type="match status" value="2"/>
</dbReference>
<dbReference type="InterPro" id="IPR036097">
    <property type="entry name" value="HisK_dim/P_sf"/>
</dbReference>
<dbReference type="GO" id="GO:0000155">
    <property type="term" value="F:phosphorelay sensor kinase activity"/>
    <property type="evidence" value="ECO:0007669"/>
    <property type="project" value="InterPro"/>
</dbReference>
<comment type="function">
    <text evidence="16">May play the central regulatory role in sporulation. It may be an element of the effector pathway responsible for the activation of sporulation genes in response to nutritional stress. Spo0A may act in concert with spo0H (a sigma factor) to control the expression of some genes that are critical to the sporulation process.</text>
</comment>
<evidence type="ECO:0000256" key="18">
    <source>
        <dbReference type="PROSITE-ProRule" id="PRU00110"/>
    </source>
</evidence>
<keyword evidence="10" id="KW-0547">Nucleotide-binding</keyword>
<reference evidence="25" key="1">
    <citation type="submission" date="2011-07" db="EMBL/GenBank/DDBJ databases">
        <title>Complete genome sequence of Acetobacterium woodii.</title>
        <authorList>
            <person name="Poehlein A."/>
            <person name="Schmidt S."/>
            <person name="Kaster A.-K."/>
            <person name="Goenrich M."/>
            <person name="Vollmers J."/>
            <person name="Thuermer A."/>
            <person name="Gottschalk G."/>
            <person name="Thauer R.K."/>
            <person name="Daniel R."/>
            <person name="Mueller V."/>
        </authorList>
    </citation>
    <scope>NUCLEOTIDE SEQUENCE [LARGE SCALE GENOMIC DNA]</scope>
    <source>
        <strain evidence="25">ATCC 29683 / DSM 1030 / JCM 2381 / KCTC 1655 / WB1</strain>
    </source>
</reference>
<evidence type="ECO:0000256" key="4">
    <source>
        <dbReference type="ARBA" id="ARBA00012438"/>
    </source>
</evidence>
<dbReference type="SUPFAM" id="SSF52172">
    <property type="entry name" value="CheY-like"/>
    <property type="match status" value="2"/>
</dbReference>
<dbReference type="InterPro" id="IPR011006">
    <property type="entry name" value="CheY-like_superfamily"/>
</dbReference>
<dbReference type="InterPro" id="IPR008207">
    <property type="entry name" value="Sig_transdc_His_kin_Hpt_dom"/>
</dbReference>
<feature type="domain" description="Response regulatory" evidence="22">
    <location>
        <begin position="969"/>
        <end position="1090"/>
    </location>
</feature>
<keyword evidence="25" id="KW-1185">Reference proteome</keyword>
<dbReference type="eggNOG" id="COG2203">
    <property type="taxonomic scope" value="Bacteria"/>
</dbReference>
<keyword evidence="15" id="KW-0472">Membrane</keyword>
<evidence type="ECO:0000256" key="19">
    <source>
        <dbReference type="PROSITE-ProRule" id="PRU00169"/>
    </source>
</evidence>
<dbReference type="Pfam" id="PF01590">
    <property type="entry name" value="GAF"/>
    <property type="match status" value="1"/>
</dbReference>
<dbReference type="InterPro" id="IPR013655">
    <property type="entry name" value="PAS_fold_3"/>
</dbReference>
<keyword evidence="6" id="KW-1003">Cell membrane</keyword>
<dbReference type="PROSITE" id="PS50110">
    <property type="entry name" value="RESPONSE_REGULATORY"/>
    <property type="match status" value="2"/>
</dbReference>
<evidence type="ECO:0000259" key="23">
    <source>
        <dbReference type="PROSITE" id="PS50894"/>
    </source>
</evidence>
<dbReference type="STRING" id="931626.Awo_c05270"/>
<evidence type="ECO:0000256" key="15">
    <source>
        <dbReference type="ARBA" id="ARBA00023136"/>
    </source>
</evidence>
<dbReference type="SUPFAM" id="SSF47384">
    <property type="entry name" value="Homodimeric domain of signal transducing histidine kinase"/>
    <property type="match status" value="1"/>
</dbReference>
<dbReference type="Pfam" id="PF13426">
    <property type="entry name" value="PAS_9"/>
    <property type="match status" value="1"/>
</dbReference>
<dbReference type="OrthoDB" id="9804263at2"/>
<dbReference type="GO" id="GO:0005524">
    <property type="term" value="F:ATP binding"/>
    <property type="evidence" value="ECO:0007669"/>
    <property type="project" value="UniProtKB-KW"/>
</dbReference>
<feature type="region of interest" description="Disordered" evidence="20">
    <location>
        <begin position="1240"/>
        <end position="1259"/>
    </location>
</feature>
<dbReference type="Pfam" id="PF00512">
    <property type="entry name" value="HisKA"/>
    <property type="match status" value="1"/>
</dbReference>
<dbReference type="SMART" id="SM00073">
    <property type="entry name" value="HPT"/>
    <property type="match status" value="1"/>
</dbReference>
<dbReference type="Gene3D" id="2.10.70.100">
    <property type="match status" value="1"/>
</dbReference>
<dbReference type="PROSITE" id="PS50109">
    <property type="entry name" value="HIS_KIN"/>
    <property type="match status" value="1"/>
</dbReference>
<dbReference type="PANTHER" id="PTHR45339">
    <property type="entry name" value="HYBRID SIGNAL TRANSDUCTION HISTIDINE KINASE J"/>
    <property type="match status" value="1"/>
</dbReference>
<feature type="modified residue" description="4-aspartylphosphate" evidence="19">
    <location>
        <position position="1165"/>
    </location>
</feature>
<dbReference type="InterPro" id="IPR000014">
    <property type="entry name" value="PAS"/>
</dbReference>
<dbReference type="KEGG" id="awo:Awo_c05270"/>
<accession>H6LIF2</accession>
<dbReference type="GO" id="GO:0005886">
    <property type="term" value="C:plasma membrane"/>
    <property type="evidence" value="ECO:0007669"/>
    <property type="project" value="UniProtKB-SubCell"/>
</dbReference>
<dbReference type="Pfam" id="PF02518">
    <property type="entry name" value="HATPase_c"/>
    <property type="match status" value="1"/>
</dbReference>
<dbReference type="EC" id="2.7.13.3" evidence="4"/>
<dbReference type="InterPro" id="IPR003661">
    <property type="entry name" value="HisK_dim/P_dom"/>
</dbReference>
<dbReference type="NCBIfam" id="TIGR00229">
    <property type="entry name" value="sensory_box"/>
    <property type="match status" value="1"/>
</dbReference>
<dbReference type="Gene3D" id="3.30.565.10">
    <property type="entry name" value="Histidine kinase-like ATPase, C-terminal domain"/>
    <property type="match status" value="1"/>
</dbReference>
<comment type="similarity">
    <text evidence="3">In the N-terminal section; belongs to the phytochrome family.</text>
</comment>
<feature type="modified residue" description="4-aspartylphosphate" evidence="19">
    <location>
        <position position="1023"/>
    </location>
</feature>
<dbReference type="Gene3D" id="1.20.120.160">
    <property type="entry name" value="HPT domain"/>
    <property type="match status" value="1"/>
</dbReference>
<dbReference type="eggNOG" id="COG2198">
    <property type="taxonomic scope" value="Bacteria"/>
</dbReference>
<dbReference type="FunFam" id="3.30.565.10:FF:000010">
    <property type="entry name" value="Sensor histidine kinase RcsC"/>
    <property type="match status" value="1"/>
</dbReference>
<evidence type="ECO:0000313" key="25">
    <source>
        <dbReference type="Proteomes" id="UP000007177"/>
    </source>
</evidence>
<dbReference type="Gene3D" id="1.10.287.130">
    <property type="match status" value="1"/>
</dbReference>
<dbReference type="InterPro" id="IPR036641">
    <property type="entry name" value="HPT_dom_sf"/>
</dbReference>
<feature type="domain" description="HPt" evidence="23">
    <location>
        <begin position="1288"/>
        <end position="1386"/>
    </location>
</feature>
<dbReference type="HOGENOM" id="CLU_000445_104_15_9"/>
<comment type="catalytic activity">
    <reaction evidence="1">
        <text>ATP + protein L-histidine = ADP + protein N-phospho-L-histidine.</text>
        <dbReference type="EC" id="2.7.13.3"/>
    </reaction>
</comment>
<dbReference type="Pfam" id="PF00072">
    <property type="entry name" value="Response_reg"/>
    <property type="match status" value="2"/>
</dbReference>
<dbReference type="eggNOG" id="COG2205">
    <property type="taxonomic scope" value="Bacteria"/>
</dbReference>
<feature type="domain" description="Response regulatory" evidence="22">
    <location>
        <begin position="1116"/>
        <end position="1232"/>
    </location>
</feature>
<evidence type="ECO:0000256" key="7">
    <source>
        <dbReference type="ARBA" id="ARBA00022553"/>
    </source>
</evidence>
<feature type="compositionally biased region" description="Basic and acidic residues" evidence="20">
    <location>
        <begin position="1240"/>
        <end position="1255"/>
    </location>
</feature>
<dbReference type="eggNOG" id="COG0784">
    <property type="taxonomic scope" value="Bacteria"/>
</dbReference>
<proteinExistence type="inferred from homology"/>
<dbReference type="InterPro" id="IPR001789">
    <property type="entry name" value="Sig_transdc_resp-reg_receiver"/>
</dbReference>
<gene>
    <name evidence="24" type="ordered locus">Awo_c05270</name>
</gene>
<dbReference type="CDD" id="cd00082">
    <property type="entry name" value="HisKA"/>
    <property type="match status" value="1"/>
</dbReference>
<evidence type="ECO:0000256" key="13">
    <source>
        <dbReference type="ARBA" id="ARBA00022989"/>
    </source>
</evidence>
<evidence type="ECO:0000256" key="5">
    <source>
        <dbReference type="ARBA" id="ARBA00018672"/>
    </source>
</evidence>
<evidence type="ECO:0000256" key="9">
    <source>
        <dbReference type="ARBA" id="ARBA00022692"/>
    </source>
</evidence>
<reference evidence="24 25" key="2">
    <citation type="journal article" date="2012" name="PLoS ONE">
        <title>An ancient pathway combining carbon dioxide fixation with the generation and utilization of a sodium ion gradient for ATP synthesis.</title>
        <authorList>
            <person name="Poehlein A."/>
            <person name="Schmidt S."/>
            <person name="Kaster A.K."/>
            <person name="Goenrich M."/>
            <person name="Vollmers J."/>
            <person name="Thurmer A."/>
            <person name="Bertsch J."/>
            <person name="Schuchmann K."/>
            <person name="Voigt B."/>
            <person name="Hecker M."/>
            <person name="Daniel R."/>
            <person name="Thauer R.K."/>
            <person name="Gottschalk G."/>
            <person name="Muller V."/>
        </authorList>
    </citation>
    <scope>NUCLEOTIDE SEQUENCE [LARGE SCALE GENOMIC DNA]</scope>
    <source>
        <strain evidence="25">ATCC 29683 / DSM 1030 / JCM 2381 / KCTC 1655 / WB1</strain>
    </source>
</reference>
<dbReference type="Pfam" id="PF08447">
    <property type="entry name" value="PAS_3"/>
    <property type="match status" value="1"/>
</dbReference>
<dbReference type="SMART" id="SM00065">
    <property type="entry name" value="GAF"/>
    <property type="match status" value="1"/>
</dbReference>
<dbReference type="InterPro" id="IPR036890">
    <property type="entry name" value="HATPase_C_sf"/>
</dbReference>
<keyword evidence="7 19" id="KW-0597">Phosphoprotein</keyword>
<evidence type="ECO:0000256" key="11">
    <source>
        <dbReference type="ARBA" id="ARBA00022777"/>
    </source>
</evidence>
<keyword evidence="8 24" id="KW-0808">Transferase</keyword>
<dbReference type="SMART" id="SM00387">
    <property type="entry name" value="HATPase_c"/>
    <property type="match status" value="1"/>
</dbReference>
<evidence type="ECO:0000256" key="3">
    <source>
        <dbReference type="ARBA" id="ARBA00006402"/>
    </source>
</evidence>
<keyword evidence="11 24" id="KW-0418">Kinase</keyword>
<dbReference type="Pfam" id="PF01627">
    <property type="entry name" value="Hpt"/>
    <property type="match status" value="1"/>
</dbReference>
<evidence type="ECO:0000256" key="10">
    <source>
        <dbReference type="ARBA" id="ARBA00022741"/>
    </source>
</evidence>
<dbReference type="SUPFAM" id="SSF47226">
    <property type="entry name" value="Histidine-containing phosphotransfer domain, HPT domain"/>
    <property type="match status" value="1"/>
</dbReference>
<dbReference type="InterPro" id="IPR003594">
    <property type="entry name" value="HATPase_dom"/>
</dbReference>
<evidence type="ECO:0000256" key="16">
    <source>
        <dbReference type="ARBA" id="ARBA00024867"/>
    </source>
</evidence>
<keyword evidence="13" id="KW-1133">Transmembrane helix</keyword>
<dbReference type="PANTHER" id="PTHR45339:SF1">
    <property type="entry name" value="HYBRID SIGNAL TRANSDUCTION HISTIDINE KINASE J"/>
    <property type="match status" value="1"/>
</dbReference>
<evidence type="ECO:0000256" key="17">
    <source>
        <dbReference type="ARBA" id="ARBA00074306"/>
    </source>
</evidence>
<dbReference type="SMART" id="SM00388">
    <property type="entry name" value="HisKA"/>
    <property type="match status" value="1"/>
</dbReference>
<dbReference type="SUPFAM" id="SSF55874">
    <property type="entry name" value="ATPase domain of HSP90 chaperone/DNA topoisomerase II/histidine kinase"/>
    <property type="match status" value="1"/>
</dbReference>
<organism evidence="24 25">
    <name type="scientific">Acetobacterium woodii (strain ATCC 29683 / DSM 1030 / JCM 2381 / KCTC 1655 / WB1)</name>
    <dbReference type="NCBI Taxonomy" id="931626"/>
    <lineage>
        <taxon>Bacteria</taxon>
        <taxon>Bacillati</taxon>
        <taxon>Bacillota</taxon>
        <taxon>Clostridia</taxon>
        <taxon>Eubacteriales</taxon>
        <taxon>Eubacteriaceae</taxon>
        <taxon>Acetobacterium</taxon>
    </lineage>
</organism>
<dbReference type="Gene3D" id="3.40.50.2300">
    <property type="match status" value="2"/>
</dbReference>
<dbReference type="SMART" id="SM00091">
    <property type="entry name" value="PAS"/>
    <property type="match status" value="3"/>
</dbReference>
<evidence type="ECO:0000256" key="20">
    <source>
        <dbReference type="SAM" id="MobiDB-lite"/>
    </source>
</evidence>
<evidence type="ECO:0000256" key="1">
    <source>
        <dbReference type="ARBA" id="ARBA00000085"/>
    </source>
</evidence>
<protein>
    <recommendedName>
        <fullName evidence="17">Circadian input-output histidine kinase CikA</fullName>
        <ecNumber evidence="4">2.7.13.3</ecNumber>
    </recommendedName>
    <alternativeName>
        <fullName evidence="5">Stage 0 sporulation protein A homolog</fullName>
    </alternativeName>
</protein>
<evidence type="ECO:0000256" key="6">
    <source>
        <dbReference type="ARBA" id="ARBA00022475"/>
    </source>
</evidence>
<dbReference type="PROSITE" id="PS50894">
    <property type="entry name" value="HPT"/>
    <property type="match status" value="1"/>
</dbReference>
<evidence type="ECO:0000259" key="21">
    <source>
        <dbReference type="PROSITE" id="PS50109"/>
    </source>
</evidence>
<dbReference type="Proteomes" id="UP000007177">
    <property type="component" value="Chromosome"/>
</dbReference>
<keyword evidence="14" id="KW-0902">Two-component regulatory system</keyword>
<keyword evidence="9" id="KW-0812">Transmembrane</keyword>